<dbReference type="AlphaFoldDB" id="A0A0M2NI10"/>
<dbReference type="HAMAP" id="MF_01468">
    <property type="entry name" value="RNase_Mini_III"/>
    <property type="match status" value="1"/>
</dbReference>
<comment type="caution">
    <text evidence="8">The sequence shown here is derived from an EMBL/GenBank/DDBJ whole genome shotgun (WGS) entry which is preliminary data.</text>
</comment>
<evidence type="ECO:0000313" key="8">
    <source>
        <dbReference type="EMBL" id="KKI50591.1"/>
    </source>
</evidence>
<dbReference type="OrthoDB" id="46571at2"/>
<comment type="function">
    <text evidence="6">Involved in correct processing of both the 5' and 3' ends of 23S rRNA precursor. Processes 30S rRNA precursor transcript even in absence of ribonuclease 3 (Rnc); Rnc processes 30S rRNA into smaller rRNA precursors.</text>
</comment>
<dbReference type="GO" id="GO:0004525">
    <property type="term" value="F:ribonuclease III activity"/>
    <property type="evidence" value="ECO:0007669"/>
    <property type="project" value="InterPro"/>
</dbReference>
<dbReference type="RefSeq" id="WP_046443742.1">
    <property type="nucleotide sequence ID" value="NZ_CAUERS010000037.1"/>
</dbReference>
<dbReference type="Proteomes" id="UP000034076">
    <property type="component" value="Unassembled WGS sequence"/>
</dbReference>
<evidence type="ECO:0000313" key="9">
    <source>
        <dbReference type="Proteomes" id="UP000034076"/>
    </source>
</evidence>
<accession>A0A0M2NI10</accession>
<dbReference type="PANTHER" id="PTHR34276:SF1">
    <property type="entry name" value="MINI-RIBONUCLEASE 3"/>
    <property type="match status" value="1"/>
</dbReference>
<dbReference type="Pfam" id="PF00636">
    <property type="entry name" value="Ribonuclease_3"/>
    <property type="match status" value="1"/>
</dbReference>
<comment type="cofactor">
    <cofactor evidence="6">
        <name>Mg(2+)</name>
        <dbReference type="ChEBI" id="CHEBI:18420"/>
    </cofactor>
</comment>
<dbReference type="GO" id="GO:0005737">
    <property type="term" value="C:cytoplasm"/>
    <property type="evidence" value="ECO:0007669"/>
    <property type="project" value="UniProtKB-SubCell"/>
</dbReference>
<evidence type="ECO:0000256" key="5">
    <source>
        <dbReference type="ARBA" id="ARBA00022801"/>
    </source>
</evidence>
<keyword evidence="6" id="KW-0460">Magnesium</keyword>
<dbReference type="EMBL" id="LAYJ01000103">
    <property type="protein sequence ID" value="KKI50591.1"/>
    <property type="molecule type" value="Genomic_DNA"/>
</dbReference>
<dbReference type="SUPFAM" id="SSF69065">
    <property type="entry name" value="RNase III domain-like"/>
    <property type="match status" value="1"/>
</dbReference>
<name>A0A0M2NI10_9FIRM</name>
<keyword evidence="2 6" id="KW-0698">rRNA processing</keyword>
<evidence type="ECO:0000256" key="3">
    <source>
        <dbReference type="ARBA" id="ARBA00022722"/>
    </source>
</evidence>
<comment type="similarity">
    <text evidence="6">Belongs to the MrnC RNase family.</text>
</comment>
<keyword evidence="3 6" id="KW-0540">Nuclease</keyword>
<evidence type="ECO:0000256" key="6">
    <source>
        <dbReference type="HAMAP-Rule" id="MF_01468"/>
    </source>
</evidence>
<comment type="subcellular location">
    <subcellularLocation>
        <location evidence="6">Cytoplasm</location>
    </subcellularLocation>
</comment>
<dbReference type="EC" id="3.1.26.-" evidence="6"/>
<evidence type="ECO:0000256" key="1">
    <source>
        <dbReference type="ARBA" id="ARBA00022517"/>
    </source>
</evidence>
<dbReference type="PATRIC" id="fig|270498.16.peg.1574"/>
<comment type="subunit">
    <text evidence="6">Homodimer.</text>
</comment>
<keyword evidence="6" id="KW-0963">Cytoplasm</keyword>
<protein>
    <recommendedName>
        <fullName evidence="6">Mini-ribonuclease 3</fullName>
        <shortName evidence="6">Mini-3</shortName>
        <shortName evidence="6">Mini-RNase 3</shortName>
        <ecNumber evidence="6">3.1.26.-</ecNumber>
    </recommendedName>
    <alternativeName>
        <fullName evidence="6">Mini-RNase III</fullName>
        <shortName evidence="6">Mini-III</shortName>
    </alternativeName>
</protein>
<evidence type="ECO:0000259" key="7">
    <source>
        <dbReference type="Pfam" id="PF00636"/>
    </source>
</evidence>
<dbReference type="InterPro" id="IPR036389">
    <property type="entry name" value="RNase_III_sf"/>
</dbReference>
<dbReference type="CDD" id="cd00593">
    <property type="entry name" value="RIBOc"/>
    <property type="match status" value="1"/>
</dbReference>
<keyword evidence="4 6" id="KW-0255">Endonuclease</keyword>
<feature type="domain" description="RNase III" evidence="7">
    <location>
        <begin position="23"/>
        <end position="120"/>
    </location>
</feature>
<sequence length="136" mass="15421">MLNNLQDEFILSETKAAQLPPLTLAYIGDCIFDLYVRTKHVLGCSKNAGKLHSMSIRLVNAKAQSEFAHRWLERFTEQEREIFMRGRNAKSPSAPKNMSVADYKYATAIEAVIGYLYLSGQAERVNEILGTMEFDL</sequence>
<dbReference type="STRING" id="270498.CHK_1885"/>
<dbReference type="GO" id="GO:0006364">
    <property type="term" value="P:rRNA processing"/>
    <property type="evidence" value="ECO:0007669"/>
    <property type="project" value="UniProtKB-UniRule"/>
</dbReference>
<keyword evidence="1 6" id="KW-0690">Ribosome biogenesis</keyword>
<dbReference type="InterPro" id="IPR008226">
    <property type="entry name" value="Mini3_fam"/>
</dbReference>
<keyword evidence="9" id="KW-1185">Reference proteome</keyword>
<gene>
    <name evidence="6" type="primary">mrnC</name>
    <name evidence="8" type="ORF">CHK_1885</name>
</gene>
<dbReference type="InterPro" id="IPR000999">
    <property type="entry name" value="RNase_III_dom"/>
</dbReference>
<keyword evidence="6" id="KW-0694">RNA-binding</keyword>
<dbReference type="GO" id="GO:0019843">
    <property type="term" value="F:rRNA binding"/>
    <property type="evidence" value="ECO:0007669"/>
    <property type="project" value="UniProtKB-UniRule"/>
</dbReference>
<feature type="active site" evidence="6">
    <location>
        <position position="29"/>
    </location>
</feature>
<organism evidence="8 9">
    <name type="scientific">Christensenella hongkongensis</name>
    <dbReference type="NCBI Taxonomy" id="270498"/>
    <lineage>
        <taxon>Bacteria</taxon>
        <taxon>Bacillati</taxon>
        <taxon>Bacillota</taxon>
        <taxon>Clostridia</taxon>
        <taxon>Christensenellales</taxon>
        <taxon>Christensenellaceae</taxon>
        <taxon>Christensenella</taxon>
    </lineage>
</organism>
<dbReference type="Gene3D" id="1.10.1520.10">
    <property type="entry name" value="Ribonuclease III domain"/>
    <property type="match status" value="1"/>
</dbReference>
<dbReference type="PANTHER" id="PTHR34276">
    <property type="entry name" value="MINI-RIBONUCLEASE 3"/>
    <property type="match status" value="1"/>
</dbReference>
<evidence type="ECO:0000256" key="2">
    <source>
        <dbReference type="ARBA" id="ARBA00022552"/>
    </source>
</evidence>
<evidence type="ECO:0000256" key="4">
    <source>
        <dbReference type="ARBA" id="ARBA00022759"/>
    </source>
</evidence>
<keyword evidence="6" id="KW-0699">rRNA-binding</keyword>
<proteinExistence type="inferred from homology"/>
<dbReference type="PIRSF" id="PIRSF005520">
    <property type="entry name" value="UCP005520"/>
    <property type="match status" value="1"/>
</dbReference>
<reference evidence="8 9" key="1">
    <citation type="submission" date="2015-04" db="EMBL/GenBank/DDBJ databases">
        <title>Draft genome sequence of bacteremic isolate Catabacter hongkongensis type strain HKU16T.</title>
        <authorList>
            <person name="Lau S.K."/>
            <person name="Teng J.L."/>
            <person name="Huang Y."/>
            <person name="Curreem S.O."/>
            <person name="Tsui S.K."/>
            <person name="Woo P.C."/>
        </authorList>
    </citation>
    <scope>NUCLEOTIDE SEQUENCE [LARGE SCALE GENOMIC DNA]</scope>
    <source>
        <strain evidence="8 9">HKU16</strain>
    </source>
</reference>
<keyword evidence="5 6" id="KW-0378">Hydrolase</keyword>